<comment type="caution">
    <text evidence="1">The sequence shown here is derived from an EMBL/GenBank/DDBJ whole genome shotgun (WGS) entry which is preliminary data.</text>
</comment>
<sequence length="60" mass="6361">MLNVAIHEGGTAMTGVSKLQGTRGEVHSFQTSRKVFNASIILVNGGKTVNISKFQISNAD</sequence>
<dbReference type="EMBL" id="MGJB01000017">
    <property type="protein sequence ID" value="OGM98263.1"/>
    <property type="molecule type" value="Genomic_DNA"/>
</dbReference>
<evidence type="ECO:0000313" key="2">
    <source>
        <dbReference type="Proteomes" id="UP000176893"/>
    </source>
</evidence>
<dbReference type="AlphaFoldDB" id="A0A1F8EBT5"/>
<organism evidence="1 2">
    <name type="scientific">Candidatus Yanofskybacteria bacterium RIFCSPHIGHO2_01_FULL_41_26</name>
    <dbReference type="NCBI Taxonomy" id="1802661"/>
    <lineage>
        <taxon>Bacteria</taxon>
        <taxon>Candidatus Yanofskyibacteriota</taxon>
    </lineage>
</organism>
<proteinExistence type="predicted"/>
<protein>
    <submittedName>
        <fullName evidence="1">Uncharacterized protein</fullName>
    </submittedName>
</protein>
<reference evidence="1 2" key="1">
    <citation type="journal article" date="2016" name="Nat. Commun.">
        <title>Thousands of microbial genomes shed light on interconnected biogeochemical processes in an aquifer system.</title>
        <authorList>
            <person name="Anantharaman K."/>
            <person name="Brown C.T."/>
            <person name="Hug L.A."/>
            <person name="Sharon I."/>
            <person name="Castelle C.J."/>
            <person name="Probst A.J."/>
            <person name="Thomas B.C."/>
            <person name="Singh A."/>
            <person name="Wilkins M.J."/>
            <person name="Karaoz U."/>
            <person name="Brodie E.L."/>
            <person name="Williams K.H."/>
            <person name="Hubbard S.S."/>
            <person name="Banfield J.F."/>
        </authorList>
    </citation>
    <scope>NUCLEOTIDE SEQUENCE [LARGE SCALE GENOMIC DNA]</scope>
</reference>
<gene>
    <name evidence="1" type="ORF">A2649_03155</name>
</gene>
<name>A0A1F8EBT5_9BACT</name>
<accession>A0A1F8EBT5</accession>
<dbReference type="STRING" id="1802661.A2649_03155"/>
<dbReference type="Proteomes" id="UP000176893">
    <property type="component" value="Unassembled WGS sequence"/>
</dbReference>
<evidence type="ECO:0000313" key="1">
    <source>
        <dbReference type="EMBL" id="OGM98263.1"/>
    </source>
</evidence>